<dbReference type="OrthoDB" id="9807744at2"/>
<accession>A0A543INK7</accession>
<protein>
    <submittedName>
        <fullName evidence="3">Putative membrane protein YeiB</fullName>
    </submittedName>
</protein>
<evidence type="ECO:0000313" key="4">
    <source>
        <dbReference type="Proteomes" id="UP000316706"/>
    </source>
</evidence>
<evidence type="ECO:0000256" key="1">
    <source>
        <dbReference type="SAM" id="Phobius"/>
    </source>
</evidence>
<keyword evidence="1" id="KW-1133">Transmembrane helix</keyword>
<dbReference type="PANTHER" id="PTHR30590">
    <property type="entry name" value="INNER MEMBRANE PROTEIN"/>
    <property type="match status" value="1"/>
</dbReference>
<evidence type="ECO:0000313" key="3">
    <source>
        <dbReference type="EMBL" id="TQM72129.1"/>
    </source>
</evidence>
<name>A0A543INK7_9ACTN</name>
<organism evidence="3 4">
    <name type="scientific">Actinomadura hallensis</name>
    <dbReference type="NCBI Taxonomy" id="337895"/>
    <lineage>
        <taxon>Bacteria</taxon>
        <taxon>Bacillati</taxon>
        <taxon>Actinomycetota</taxon>
        <taxon>Actinomycetes</taxon>
        <taxon>Streptosporangiales</taxon>
        <taxon>Thermomonosporaceae</taxon>
        <taxon>Actinomadura</taxon>
    </lineage>
</organism>
<dbReference type="Pfam" id="PF04235">
    <property type="entry name" value="DUF418"/>
    <property type="match status" value="1"/>
</dbReference>
<dbReference type="Proteomes" id="UP000316706">
    <property type="component" value="Unassembled WGS sequence"/>
</dbReference>
<reference evidence="3 4" key="1">
    <citation type="submission" date="2019-06" db="EMBL/GenBank/DDBJ databases">
        <title>Sequencing the genomes of 1000 actinobacteria strains.</title>
        <authorList>
            <person name="Klenk H.-P."/>
        </authorList>
    </citation>
    <scope>NUCLEOTIDE SEQUENCE [LARGE SCALE GENOMIC DNA]</scope>
    <source>
        <strain evidence="3 4">DSM 45043</strain>
    </source>
</reference>
<evidence type="ECO:0000259" key="2">
    <source>
        <dbReference type="Pfam" id="PF04235"/>
    </source>
</evidence>
<feature type="transmembrane region" description="Helical" evidence="1">
    <location>
        <begin position="121"/>
        <end position="140"/>
    </location>
</feature>
<dbReference type="EMBL" id="VFPO01000001">
    <property type="protein sequence ID" value="TQM72129.1"/>
    <property type="molecule type" value="Genomic_DNA"/>
</dbReference>
<keyword evidence="1" id="KW-0472">Membrane</keyword>
<feature type="transmembrane region" description="Helical" evidence="1">
    <location>
        <begin position="249"/>
        <end position="270"/>
    </location>
</feature>
<dbReference type="PANTHER" id="PTHR30590:SF2">
    <property type="entry name" value="INNER MEMBRANE PROTEIN"/>
    <property type="match status" value="1"/>
</dbReference>
<comment type="caution">
    <text evidence="3">The sequence shown here is derived from an EMBL/GenBank/DDBJ whole genome shotgun (WGS) entry which is preliminary data.</text>
</comment>
<keyword evidence="1" id="KW-0812">Transmembrane</keyword>
<feature type="transmembrane region" description="Helical" evidence="1">
    <location>
        <begin position="216"/>
        <end position="237"/>
    </location>
</feature>
<feature type="transmembrane region" description="Helical" evidence="1">
    <location>
        <begin position="68"/>
        <end position="88"/>
    </location>
</feature>
<sequence>MSPTPPASPTVMDARQTESVRRITEIDVLRGFALFGISIANTIDITEMPTGASGVAYWSHETLFDQRFFPIFSFLFGLSFGLFLDAAARRTDDPRTVMAARLGFLVPLGALHRLLQPREILLTYAIIGILVLLPASFLPARWLLGLGAAATAAGLAVDGGVAIIPGLFLLGLAVQRYGVENVLGLPTGRLGIAFTLCVTAAVALNVWQIRAGGSDTWLGALAGLVTAVSYLAALLLLLRTRAGRAVRTLAPVGRMALTCYIGATVLVVVADQFLELGKGPDYVTAFTLGVCVFVVEMVLSALWLRRARYGPLEWVWRSFTWWTFHPSRTTRP</sequence>
<keyword evidence="4" id="KW-1185">Reference proteome</keyword>
<feature type="transmembrane region" description="Helical" evidence="1">
    <location>
        <begin position="190"/>
        <end position="210"/>
    </location>
</feature>
<dbReference type="InterPro" id="IPR007349">
    <property type="entry name" value="DUF418"/>
</dbReference>
<dbReference type="AlphaFoldDB" id="A0A543INK7"/>
<dbReference type="InterPro" id="IPR052529">
    <property type="entry name" value="Bact_Transport_Assoc"/>
</dbReference>
<feature type="transmembrane region" description="Helical" evidence="1">
    <location>
        <begin position="146"/>
        <end position="170"/>
    </location>
</feature>
<feature type="transmembrane region" description="Helical" evidence="1">
    <location>
        <begin position="282"/>
        <end position="304"/>
    </location>
</feature>
<proteinExistence type="predicted"/>
<feature type="domain" description="DUF418" evidence="2">
    <location>
        <begin position="191"/>
        <end position="322"/>
    </location>
</feature>
<dbReference type="RefSeq" id="WP_141973648.1">
    <property type="nucleotide sequence ID" value="NZ_VFPO01000001.1"/>
</dbReference>
<gene>
    <name evidence="3" type="ORF">FHX41_5916</name>
</gene>